<sequence length="205" mass="21558">MKLFRTYLMALCFAMLFACGAGNEDKRDTMEDAEHFEPINGDVVENDDENSEASLTAIANIASASGSKLTGKATFRQQEDGKVKFELEVKNAKPGQHAVHLHENGDCSAADASSAGGHWNPTNTKHGKRGEGEFHKGDIGNMEVGNDGNGSMEMTVEGWSIGGAKDSNILNKAVIVHAGADDFTSQPSGAAGAMIGCGVIKQGVE</sequence>
<feature type="compositionally biased region" description="Basic and acidic residues" evidence="2">
    <location>
        <begin position="129"/>
        <end position="138"/>
    </location>
</feature>
<dbReference type="CDD" id="cd00305">
    <property type="entry name" value="Cu-Zn_Superoxide_Dismutase"/>
    <property type="match status" value="1"/>
</dbReference>
<evidence type="ECO:0000256" key="3">
    <source>
        <dbReference type="SAM" id="SignalP"/>
    </source>
</evidence>
<evidence type="ECO:0000313" key="5">
    <source>
        <dbReference type="EMBL" id="ELR73289.1"/>
    </source>
</evidence>
<dbReference type="Pfam" id="PF00080">
    <property type="entry name" value="Sod_Cu"/>
    <property type="match status" value="1"/>
</dbReference>
<evidence type="ECO:0000259" key="4">
    <source>
        <dbReference type="Pfam" id="PF00080"/>
    </source>
</evidence>
<evidence type="ECO:0000313" key="6">
    <source>
        <dbReference type="Proteomes" id="UP000011135"/>
    </source>
</evidence>
<organism evidence="5 6">
    <name type="scientific">Fulvivirga imtechensis AK7</name>
    <dbReference type="NCBI Taxonomy" id="1237149"/>
    <lineage>
        <taxon>Bacteria</taxon>
        <taxon>Pseudomonadati</taxon>
        <taxon>Bacteroidota</taxon>
        <taxon>Cytophagia</taxon>
        <taxon>Cytophagales</taxon>
        <taxon>Fulvivirgaceae</taxon>
        <taxon>Fulvivirga</taxon>
    </lineage>
</organism>
<dbReference type="GO" id="GO:0005507">
    <property type="term" value="F:copper ion binding"/>
    <property type="evidence" value="ECO:0007669"/>
    <property type="project" value="InterPro"/>
</dbReference>
<feature type="region of interest" description="Disordered" evidence="2">
    <location>
        <begin position="107"/>
        <end position="151"/>
    </location>
</feature>
<gene>
    <name evidence="5" type="ORF">C900_04141</name>
</gene>
<keyword evidence="3" id="KW-0732">Signal</keyword>
<comment type="similarity">
    <text evidence="1">Belongs to the Cu-Zn superoxide dismutase family.</text>
</comment>
<name>L8K031_9BACT</name>
<dbReference type="AlphaFoldDB" id="L8K031"/>
<dbReference type="InterPro" id="IPR024134">
    <property type="entry name" value="SOD_Cu/Zn_/chaperone"/>
</dbReference>
<dbReference type="Gene3D" id="2.60.40.200">
    <property type="entry name" value="Superoxide dismutase, copper/zinc binding domain"/>
    <property type="match status" value="1"/>
</dbReference>
<dbReference type="eggNOG" id="COG2032">
    <property type="taxonomic scope" value="Bacteria"/>
</dbReference>
<reference evidence="5 6" key="1">
    <citation type="submission" date="2012-12" db="EMBL/GenBank/DDBJ databases">
        <title>Genome assembly of Fulvivirga imtechensis AK7.</title>
        <authorList>
            <person name="Nupur N."/>
            <person name="Khatri I."/>
            <person name="Kumar R."/>
            <person name="Subramanian S."/>
            <person name="Pinnaka A."/>
        </authorList>
    </citation>
    <scope>NUCLEOTIDE SEQUENCE [LARGE SCALE GENOMIC DNA]</scope>
    <source>
        <strain evidence="5 6">AK7</strain>
    </source>
</reference>
<accession>L8K031</accession>
<feature type="signal peptide" evidence="3">
    <location>
        <begin position="1"/>
        <end position="20"/>
    </location>
</feature>
<evidence type="ECO:0000256" key="1">
    <source>
        <dbReference type="ARBA" id="ARBA00010457"/>
    </source>
</evidence>
<feature type="chain" id="PRO_5003994181" evidence="3">
    <location>
        <begin position="21"/>
        <end position="205"/>
    </location>
</feature>
<protein>
    <submittedName>
        <fullName evidence="5">Copper/zinc-superoxide dismutase</fullName>
    </submittedName>
</protein>
<dbReference type="InterPro" id="IPR036423">
    <property type="entry name" value="SOD-like_Cu/Zn_dom_sf"/>
</dbReference>
<feature type="domain" description="Superoxide dismutase copper/zinc binding" evidence="4">
    <location>
        <begin position="70"/>
        <end position="200"/>
    </location>
</feature>
<dbReference type="PATRIC" id="fig|1237149.3.peg.424"/>
<evidence type="ECO:0000256" key="2">
    <source>
        <dbReference type="SAM" id="MobiDB-lite"/>
    </source>
</evidence>
<feature type="compositionally biased region" description="Low complexity" evidence="2">
    <location>
        <begin position="107"/>
        <end position="117"/>
    </location>
</feature>
<proteinExistence type="inferred from homology"/>
<keyword evidence="6" id="KW-1185">Reference proteome</keyword>
<dbReference type="SUPFAM" id="SSF49329">
    <property type="entry name" value="Cu,Zn superoxide dismutase-like"/>
    <property type="match status" value="1"/>
</dbReference>
<dbReference type="STRING" id="1237149.C900_04141"/>
<dbReference type="GO" id="GO:0006801">
    <property type="term" value="P:superoxide metabolic process"/>
    <property type="evidence" value="ECO:0007669"/>
    <property type="project" value="InterPro"/>
</dbReference>
<dbReference type="EMBL" id="AMZN01000006">
    <property type="protein sequence ID" value="ELR73289.1"/>
    <property type="molecule type" value="Genomic_DNA"/>
</dbReference>
<dbReference type="PROSITE" id="PS51257">
    <property type="entry name" value="PROKAR_LIPOPROTEIN"/>
    <property type="match status" value="1"/>
</dbReference>
<dbReference type="InterPro" id="IPR001424">
    <property type="entry name" value="SOD_Cu_Zn_dom"/>
</dbReference>
<dbReference type="PANTHER" id="PTHR10003">
    <property type="entry name" value="SUPEROXIDE DISMUTASE CU-ZN -RELATED"/>
    <property type="match status" value="1"/>
</dbReference>
<dbReference type="RefSeq" id="WP_009577869.1">
    <property type="nucleotide sequence ID" value="NZ_AMZN01000006.1"/>
</dbReference>
<comment type="caution">
    <text evidence="5">The sequence shown here is derived from an EMBL/GenBank/DDBJ whole genome shotgun (WGS) entry which is preliminary data.</text>
</comment>
<dbReference type="Proteomes" id="UP000011135">
    <property type="component" value="Unassembled WGS sequence"/>
</dbReference>